<evidence type="ECO:0000256" key="2">
    <source>
        <dbReference type="ARBA" id="ARBA00022679"/>
    </source>
</evidence>
<evidence type="ECO:0000256" key="1">
    <source>
        <dbReference type="ARBA" id="ARBA00010688"/>
    </source>
</evidence>
<evidence type="ECO:0000259" key="5">
    <source>
        <dbReference type="Pfam" id="PF00294"/>
    </source>
</evidence>
<feature type="region of interest" description="Disordered" evidence="4">
    <location>
        <begin position="339"/>
        <end position="373"/>
    </location>
</feature>
<comment type="similarity">
    <text evidence="1">Belongs to the carbohydrate kinase PfkB family.</text>
</comment>
<dbReference type="InterPro" id="IPR011611">
    <property type="entry name" value="PfkB_dom"/>
</dbReference>
<keyword evidence="3 6" id="KW-0418">Kinase</keyword>
<dbReference type="GO" id="GO:0006974">
    <property type="term" value="P:DNA damage response"/>
    <property type="evidence" value="ECO:0007669"/>
    <property type="project" value="TreeGrafter"/>
</dbReference>
<dbReference type="GO" id="GO:0008673">
    <property type="term" value="F:2-dehydro-3-deoxygluconokinase activity"/>
    <property type="evidence" value="ECO:0007669"/>
    <property type="project" value="TreeGrafter"/>
</dbReference>
<feature type="domain" description="Carbohydrate kinase PfkB" evidence="5">
    <location>
        <begin position="37"/>
        <end position="328"/>
    </location>
</feature>
<dbReference type="SUPFAM" id="SSF53613">
    <property type="entry name" value="Ribokinase-like"/>
    <property type="match status" value="1"/>
</dbReference>
<dbReference type="GO" id="GO:0019698">
    <property type="term" value="P:D-galacturonate catabolic process"/>
    <property type="evidence" value="ECO:0007669"/>
    <property type="project" value="TreeGrafter"/>
</dbReference>
<proteinExistence type="inferred from homology"/>
<dbReference type="PANTHER" id="PTHR43085:SF15">
    <property type="entry name" value="2-DEHYDRO-3-DEOXYGLUCONOKINASE"/>
    <property type="match status" value="1"/>
</dbReference>
<name>A0AA41QSP9_9MICO</name>
<keyword evidence="2" id="KW-0808">Transferase</keyword>
<evidence type="ECO:0000256" key="3">
    <source>
        <dbReference type="ARBA" id="ARBA00022777"/>
    </source>
</evidence>
<dbReference type="Pfam" id="PF00294">
    <property type="entry name" value="PfkB"/>
    <property type="match status" value="1"/>
</dbReference>
<reference evidence="6" key="1">
    <citation type="submission" date="2022-03" db="EMBL/GenBank/DDBJ databases">
        <title>Cryobacterium sp. nov. strain ZS14-85, isolated from Antarctic soil.</title>
        <authorList>
            <person name="Li J."/>
            <person name="Niu G."/>
        </authorList>
    </citation>
    <scope>NUCLEOTIDE SEQUENCE</scope>
    <source>
        <strain evidence="6">ZS14-85</strain>
    </source>
</reference>
<dbReference type="AlphaFoldDB" id="A0AA41QSP9"/>
<dbReference type="Proteomes" id="UP001165341">
    <property type="component" value="Unassembled WGS sequence"/>
</dbReference>
<protein>
    <submittedName>
        <fullName evidence="6">Sugar kinase</fullName>
    </submittedName>
</protein>
<dbReference type="InterPro" id="IPR029056">
    <property type="entry name" value="Ribokinase-like"/>
</dbReference>
<dbReference type="GO" id="GO:0042840">
    <property type="term" value="P:D-glucuronate catabolic process"/>
    <property type="evidence" value="ECO:0007669"/>
    <property type="project" value="TreeGrafter"/>
</dbReference>
<dbReference type="InterPro" id="IPR050306">
    <property type="entry name" value="PfkB_Carbo_kinase"/>
</dbReference>
<accession>A0AA41QSP9</accession>
<dbReference type="RefSeq" id="WP_243010996.1">
    <property type="nucleotide sequence ID" value="NZ_JALGAR010000001.1"/>
</dbReference>
<dbReference type="PANTHER" id="PTHR43085">
    <property type="entry name" value="HEXOKINASE FAMILY MEMBER"/>
    <property type="match status" value="1"/>
</dbReference>
<dbReference type="CDD" id="cd01166">
    <property type="entry name" value="KdgK"/>
    <property type="match status" value="1"/>
</dbReference>
<evidence type="ECO:0000313" key="6">
    <source>
        <dbReference type="EMBL" id="MCI4656965.1"/>
    </source>
</evidence>
<comment type="caution">
    <text evidence="6">The sequence shown here is derived from an EMBL/GenBank/DDBJ whole genome shotgun (WGS) entry which is preliminary data.</text>
</comment>
<keyword evidence="7" id="KW-1185">Reference proteome</keyword>
<feature type="compositionally biased region" description="Basic and acidic residues" evidence="4">
    <location>
        <begin position="356"/>
        <end position="373"/>
    </location>
</feature>
<dbReference type="GO" id="GO:0005829">
    <property type="term" value="C:cytosol"/>
    <property type="evidence" value="ECO:0007669"/>
    <property type="project" value="TreeGrafter"/>
</dbReference>
<evidence type="ECO:0000256" key="4">
    <source>
        <dbReference type="SAM" id="MobiDB-lite"/>
    </source>
</evidence>
<sequence>MAHRGRDLMTDEQAGAQALQDEPGNPVGSGVAQGDPQVVCFGETMGMFTPTSTTSLDIAEGFHLGVGGAESNVAAHLAELGHHVAWAGNVGQDPIGTKVISTLDCGGVDTRWVNRTTASPTGLYLKEPDTGSGAHVFYYRAGSAASELGVADVAGWPLQSAHLIHTSGITPALSPSCSALVEHVLDHAAEWGTSVSFDVNYRSKLWPVSVAGPRLRELAAKATVVLVGLDEAATIWGCVTSGDVRALLPDVPYLIVKDGAVDATEYALLPDGTRRTTVVPARKVEVVEPVGAGDAFAAGYLSALLNGESSEVRLTHGHALAAWALGSREDFRPGHGLFAATPEAGAEPRTTVGIDSDTHDSQSDRTDLRRLSA</sequence>
<dbReference type="EMBL" id="JALGAR010000001">
    <property type="protein sequence ID" value="MCI4656965.1"/>
    <property type="molecule type" value="Genomic_DNA"/>
</dbReference>
<evidence type="ECO:0000313" key="7">
    <source>
        <dbReference type="Proteomes" id="UP001165341"/>
    </source>
</evidence>
<organism evidence="6 7">
    <name type="scientific">Cryobacterium zhongshanensis</name>
    <dbReference type="NCBI Taxonomy" id="2928153"/>
    <lineage>
        <taxon>Bacteria</taxon>
        <taxon>Bacillati</taxon>
        <taxon>Actinomycetota</taxon>
        <taxon>Actinomycetes</taxon>
        <taxon>Micrococcales</taxon>
        <taxon>Microbacteriaceae</taxon>
        <taxon>Cryobacterium</taxon>
    </lineage>
</organism>
<gene>
    <name evidence="6" type="ORF">MQH31_03955</name>
</gene>
<dbReference type="Gene3D" id="3.40.1190.20">
    <property type="match status" value="1"/>
</dbReference>